<dbReference type="InterPro" id="IPR021109">
    <property type="entry name" value="Peptidase_aspartic_dom_sf"/>
</dbReference>
<dbReference type="Pfam" id="PF03732">
    <property type="entry name" value="Retrotrans_gag"/>
    <property type="match status" value="1"/>
</dbReference>
<dbReference type="AlphaFoldDB" id="A0A1J3EQB1"/>
<dbReference type="Pfam" id="PF00098">
    <property type="entry name" value="zf-CCHC"/>
    <property type="match status" value="1"/>
</dbReference>
<dbReference type="InterPro" id="IPR036875">
    <property type="entry name" value="Znf_CCHC_sf"/>
</dbReference>
<dbReference type="InterPro" id="IPR001878">
    <property type="entry name" value="Znf_CCHC"/>
</dbReference>
<name>A0A1J3EQB1_NOCCA</name>
<dbReference type="PANTHER" id="PTHR35046">
    <property type="entry name" value="ZINC KNUCKLE (CCHC-TYPE) FAMILY PROTEIN"/>
    <property type="match status" value="1"/>
</dbReference>
<gene>
    <name evidence="4" type="ORF">LC_TR11841_c0_g1_i1_g.41535</name>
</gene>
<feature type="compositionally biased region" description="Basic and acidic residues" evidence="2">
    <location>
        <begin position="56"/>
        <end position="67"/>
    </location>
</feature>
<feature type="region of interest" description="Disordered" evidence="2">
    <location>
        <begin position="278"/>
        <end position="325"/>
    </location>
</feature>
<sequence length="899" mass="103198">MVSDKEEESSRESQSSLSPAVIEHLQKLMEVAYEKWEKRLDIRLGKQKADVGPIHVSDEERPKEQSTVKKPPVDVQAKEYYSSAGHSSHGSRRRYHRTREEPDRMVENLGGYKLRIPPFHGRSNPDEYMDWEKKCEFNFNLHNIINENRVKLAVSEFNDYALRWWEQITTARAYGGAYEITTWEEMKRVMRQRFVPGHYQIELHSKLRRLSQGTKSVDEYYQEMEIMKLRAHVEESQEATMSRFLGGLNQEIHDIVEMQNCGSLEEMLHKSILAEQQLKRKVTSRHNSDSRRPSYSRDSKPVFTPKPEPKGSSFSQDKSKDSATSTTRAREVKCYKCQGYGHYAYDCRNKRIMIIRENGEVESEDEDTDSKPEHKSAQEEYEAAPVMGNLLVARRLLSTQIRTEEEGQRENLFHSRCLVKGKVCSMIIDGGSCTNVASEAMVEKLDLETQKHPEPYQLEWINETGNLSVKEQVKVPLSIGNYEDEVLCDVLPMDAGHIILGRPWQSDRRVLHDGFANKYTFEHKGCKITLIPMTPQEVYKDQVQLAGKRTHSQSDKGSTKPTKLIKPVNYLIKFKQVKSSMFSSRSSLLSSFKDFFILNTNIAPVIPSEVYKFLQSFQVKIPKDRPQNLPPDSCLRHHNELVPGATQAKPTTLVLRPVPNPNSTQSPKEHCKKFKLARVEDNLLMMVPGFEVKRSGLENEKELCFTRTVSDPSFSVSKSYGIELFCRTFDVFCVVSVKPFERQVESSKARKNPMIVEQMGYGQLNKGRYDLDPDPSRKWEFKFRLQILGPFGFTEKNNTKANHNYPQGKFSCDPEFDFTNSTPFLAGNTDLRTNLFQEGGDDMIMGGDAWNLNQGAVEEHVAEEQLEPEQLGRILSGVNSQDDEVKHSAMVCLTVQHPD</sequence>
<proteinExistence type="predicted"/>
<dbReference type="PROSITE" id="PS50158">
    <property type="entry name" value="ZF_CCHC"/>
    <property type="match status" value="1"/>
</dbReference>
<accession>A0A1J3EQB1</accession>
<dbReference type="CDD" id="cd00303">
    <property type="entry name" value="retropepsin_like"/>
    <property type="match status" value="1"/>
</dbReference>
<dbReference type="EMBL" id="GEVK01020451">
    <property type="protein sequence ID" value="JAU32381.1"/>
    <property type="molecule type" value="Transcribed_RNA"/>
</dbReference>
<keyword evidence="1" id="KW-0863">Zinc-finger</keyword>
<protein>
    <recommendedName>
        <fullName evidence="3">CCHC-type domain-containing protein</fullName>
    </recommendedName>
</protein>
<dbReference type="GO" id="GO:0003676">
    <property type="term" value="F:nucleic acid binding"/>
    <property type="evidence" value="ECO:0007669"/>
    <property type="project" value="InterPro"/>
</dbReference>
<dbReference type="InterPro" id="IPR005162">
    <property type="entry name" value="Retrotrans_gag_dom"/>
</dbReference>
<feature type="region of interest" description="Disordered" evidence="2">
    <location>
        <begin position="1"/>
        <end position="21"/>
    </location>
</feature>
<keyword evidence="1" id="KW-0862">Zinc</keyword>
<organism evidence="4">
    <name type="scientific">Noccaea caerulescens</name>
    <name type="common">Alpine penny-cress</name>
    <name type="synonym">Thlaspi caerulescens</name>
    <dbReference type="NCBI Taxonomy" id="107243"/>
    <lineage>
        <taxon>Eukaryota</taxon>
        <taxon>Viridiplantae</taxon>
        <taxon>Streptophyta</taxon>
        <taxon>Embryophyta</taxon>
        <taxon>Tracheophyta</taxon>
        <taxon>Spermatophyta</taxon>
        <taxon>Magnoliopsida</taxon>
        <taxon>eudicotyledons</taxon>
        <taxon>Gunneridae</taxon>
        <taxon>Pentapetalae</taxon>
        <taxon>rosids</taxon>
        <taxon>malvids</taxon>
        <taxon>Brassicales</taxon>
        <taxon>Brassicaceae</taxon>
        <taxon>Coluteocarpeae</taxon>
        <taxon>Noccaea</taxon>
    </lineage>
</organism>
<evidence type="ECO:0000256" key="1">
    <source>
        <dbReference type="PROSITE-ProRule" id="PRU00047"/>
    </source>
</evidence>
<dbReference type="GO" id="GO:0008270">
    <property type="term" value="F:zinc ion binding"/>
    <property type="evidence" value="ECO:0007669"/>
    <property type="project" value="UniProtKB-KW"/>
</dbReference>
<feature type="compositionally biased region" description="Low complexity" evidence="2">
    <location>
        <begin position="79"/>
        <end position="88"/>
    </location>
</feature>
<reference evidence="4" key="1">
    <citation type="submission" date="2016-07" db="EMBL/GenBank/DDBJ databases">
        <title>De novo transcriptome assembly of four accessions of the metal hyperaccumulator plant Noccaea caerulescens.</title>
        <authorList>
            <person name="Blande D."/>
            <person name="Halimaa P."/>
            <person name="Tervahauta A.I."/>
            <person name="Aarts M.G."/>
            <person name="Karenlampi S.O."/>
        </authorList>
    </citation>
    <scope>NUCLEOTIDE SEQUENCE</scope>
</reference>
<feature type="compositionally biased region" description="Polar residues" evidence="2">
    <location>
        <begin position="312"/>
        <end position="325"/>
    </location>
</feature>
<dbReference type="SUPFAM" id="SSF57756">
    <property type="entry name" value="Retrovirus zinc finger-like domains"/>
    <property type="match status" value="1"/>
</dbReference>
<feature type="region of interest" description="Disordered" evidence="2">
    <location>
        <begin position="47"/>
        <end position="102"/>
    </location>
</feature>
<feature type="region of interest" description="Disordered" evidence="2">
    <location>
        <begin position="358"/>
        <end position="381"/>
    </location>
</feature>
<dbReference type="PANTHER" id="PTHR35046:SF9">
    <property type="entry name" value="RNA-DIRECTED DNA POLYMERASE"/>
    <property type="match status" value="1"/>
</dbReference>
<evidence type="ECO:0000259" key="3">
    <source>
        <dbReference type="PROSITE" id="PS50158"/>
    </source>
</evidence>
<feature type="domain" description="CCHC-type" evidence="3">
    <location>
        <begin position="333"/>
        <end position="349"/>
    </location>
</feature>
<feature type="compositionally biased region" description="Basic and acidic residues" evidence="2">
    <location>
        <begin position="286"/>
        <end position="300"/>
    </location>
</feature>
<evidence type="ECO:0000256" key="2">
    <source>
        <dbReference type="SAM" id="MobiDB-lite"/>
    </source>
</evidence>
<keyword evidence="1" id="KW-0479">Metal-binding</keyword>
<dbReference type="Gene3D" id="2.40.70.10">
    <property type="entry name" value="Acid Proteases"/>
    <property type="match status" value="1"/>
</dbReference>
<evidence type="ECO:0000313" key="4">
    <source>
        <dbReference type="EMBL" id="JAU32381.1"/>
    </source>
</evidence>
<feature type="compositionally biased region" description="Basic and acidic residues" evidence="2">
    <location>
        <begin position="369"/>
        <end position="378"/>
    </location>
</feature>
<dbReference type="Gene3D" id="4.10.60.10">
    <property type="entry name" value="Zinc finger, CCHC-type"/>
    <property type="match status" value="1"/>
</dbReference>
<dbReference type="SMART" id="SM00343">
    <property type="entry name" value="ZnF_C2HC"/>
    <property type="match status" value="1"/>
</dbReference>